<protein>
    <submittedName>
        <fullName evidence="1">Uncharacterized protein</fullName>
    </submittedName>
</protein>
<accession>A0ACC0BLL5</accession>
<dbReference type="Proteomes" id="UP001060085">
    <property type="component" value="Linkage Group LG03"/>
</dbReference>
<gene>
    <name evidence="1" type="ORF">M9H77_13943</name>
</gene>
<proteinExistence type="predicted"/>
<reference evidence="2" key="1">
    <citation type="journal article" date="2023" name="Nat. Plants">
        <title>Single-cell RNA sequencing provides a high-resolution roadmap for understanding the multicellular compartmentation of specialized metabolism.</title>
        <authorList>
            <person name="Sun S."/>
            <person name="Shen X."/>
            <person name="Li Y."/>
            <person name="Li Y."/>
            <person name="Wang S."/>
            <person name="Li R."/>
            <person name="Zhang H."/>
            <person name="Shen G."/>
            <person name="Guo B."/>
            <person name="Wei J."/>
            <person name="Xu J."/>
            <person name="St-Pierre B."/>
            <person name="Chen S."/>
            <person name="Sun C."/>
        </authorList>
    </citation>
    <scope>NUCLEOTIDE SEQUENCE [LARGE SCALE GENOMIC DNA]</scope>
</reference>
<name>A0ACC0BLL5_CATRO</name>
<sequence length="827" mass="93794">MAETPKKKSKQPPKQKEQHFSFPNTISVPPTPIIVDPTPVLRRSSRINSTSTTTPDQTLPPPPALSSLPPSCRVTSRRKSLNFTNATSPKNAKNDPNPISPISPDRVETRLKRKLNEEKNVGLQKTRGSKSVKRRVYYRKVKFDGGEFSVGDDVYVKRREDASSDDEDPEVEECKLCFKVGTALMIECDDCLGGFHLKCLKPPLKEIPEGDWICGFCEAKKLGKTVKLPVPPNGRKRSRTAREKLLSSDLWAARIESIWKEVDGVYWFRSHWYMIPEETASGRQPHNLKRELYRTNHFDDVQMQSVIRHCYVMSPKEFSKASNEGDDVFFCEYEYDIKWHSFKRIAEIENNEENDGEEDGCDKDWISYEHSDSDSEEDIDYEEEKRNRSQTEPSENRLLAANLRKGLFVGLQKIGVRKIPEHVRCHKKTELEKAKAALLLASLPKSPPCRNKEMEEITSFIKGAICDDQCLGRCLYIHGVPGTGKTMSVLAVMRNLRSEVDAGNVRPYCFVEINSLKLASPENIYKVIYEALTGHRVSWKKALHFLNERFSNGTKFGKEDNKPCVLLIDELDLLVTRNQAVLYNILDWPTKPHSKLIVIGIANTMDLPEKLLPRISSRMGIQRLCFGPYNYQQLQEIISSRLKGIDSFEKHAIEFASRKVAAVSGDARRALEICRRAAELADYRSKKMDSISNNASTGKVLVGMADIEAAIKEMFQAPHIQVMRSCPKLSKIFLAAMVHELYKTGMGETTFEKIAATVSCLCSSNGEEFPGWDTLLKVGCKLGECRVVLCESGVRHKLQKLQLNFPSDDVTFALKDSQELPWLAKYL</sequence>
<dbReference type="EMBL" id="CM044703">
    <property type="protein sequence ID" value="KAI5673579.1"/>
    <property type="molecule type" value="Genomic_DNA"/>
</dbReference>
<evidence type="ECO:0000313" key="2">
    <source>
        <dbReference type="Proteomes" id="UP001060085"/>
    </source>
</evidence>
<evidence type="ECO:0000313" key="1">
    <source>
        <dbReference type="EMBL" id="KAI5673579.1"/>
    </source>
</evidence>
<organism evidence="1 2">
    <name type="scientific">Catharanthus roseus</name>
    <name type="common">Madagascar periwinkle</name>
    <name type="synonym">Vinca rosea</name>
    <dbReference type="NCBI Taxonomy" id="4058"/>
    <lineage>
        <taxon>Eukaryota</taxon>
        <taxon>Viridiplantae</taxon>
        <taxon>Streptophyta</taxon>
        <taxon>Embryophyta</taxon>
        <taxon>Tracheophyta</taxon>
        <taxon>Spermatophyta</taxon>
        <taxon>Magnoliopsida</taxon>
        <taxon>eudicotyledons</taxon>
        <taxon>Gunneridae</taxon>
        <taxon>Pentapetalae</taxon>
        <taxon>asterids</taxon>
        <taxon>lamiids</taxon>
        <taxon>Gentianales</taxon>
        <taxon>Apocynaceae</taxon>
        <taxon>Rauvolfioideae</taxon>
        <taxon>Vinceae</taxon>
        <taxon>Catharanthinae</taxon>
        <taxon>Catharanthus</taxon>
    </lineage>
</organism>
<comment type="caution">
    <text evidence="1">The sequence shown here is derived from an EMBL/GenBank/DDBJ whole genome shotgun (WGS) entry which is preliminary data.</text>
</comment>
<keyword evidence="2" id="KW-1185">Reference proteome</keyword>